<dbReference type="EMBL" id="CP024425">
    <property type="protein sequence ID" value="ATQ58321.1"/>
    <property type="molecule type" value="Genomic_DNA"/>
</dbReference>
<comment type="function">
    <text evidence="3">Required for maturation of urease via the functional incorporation of the urease nickel metallocenter.</text>
</comment>
<evidence type="ECO:0000256" key="3">
    <source>
        <dbReference type="HAMAP-Rule" id="MF_01384"/>
    </source>
</evidence>
<dbReference type="Pfam" id="PF01774">
    <property type="entry name" value="UreD"/>
    <property type="match status" value="1"/>
</dbReference>
<keyword evidence="3" id="KW-0963">Cytoplasm</keyword>
<dbReference type="HAMAP" id="MF_01384">
    <property type="entry name" value="UreD"/>
    <property type="match status" value="1"/>
</dbReference>
<geneLocation type="plasmid" evidence="5">
    <name>ptt13-3</name>
</geneLocation>
<proteinExistence type="inferred from homology"/>
<organism evidence="4 5">
    <name type="scientific">Paracoccus yeei</name>
    <dbReference type="NCBI Taxonomy" id="147645"/>
    <lineage>
        <taxon>Bacteria</taxon>
        <taxon>Pseudomonadati</taxon>
        <taxon>Pseudomonadota</taxon>
        <taxon>Alphaproteobacteria</taxon>
        <taxon>Rhodobacterales</taxon>
        <taxon>Paracoccaceae</taxon>
        <taxon>Paracoccus</taxon>
    </lineage>
</organism>
<keyword evidence="3" id="KW-0996">Nickel insertion</keyword>
<evidence type="ECO:0000256" key="1">
    <source>
        <dbReference type="ARBA" id="ARBA00007177"/>
    </source>
</evidence>
<comment type="subcellular location">
    <subcellularLocation>
        <location evidence="3">Cytoplasm</location>
    </subcellularLocation>
</comment>
<dbReference type="AlphaFoldDB" id="A0A2D2C751"/>
<sequence length="271" mass="28732">MNEGHLSLHLVRDGGGRTRLARRRQCYPLTTTAVLPLADEDTALIYVQNAAGSVFGGDRLTVDVRLDEGAELCLSTPAATRLQGDALSVQTTRISVARNGFLEFVPDMIIPQAGACHHQITRLEMDRDAGAILLDSMAPGRVARGERHDYALVLLRLVVTCEGRDILVDGARFCPVEANPALAGALGADGYVGTLFALTTQADSVALATDIAVSLDGIPDVFGGAAPLASGYGVVARFLAADAPALRAASHRAWDAARRRMRNRPAPALRK</sequence>
<evidence type="ECO:0000256" key="2">
    <source>
        <dbReference type="ARBA" id="ARBA00023186"/>
    </source>
</evidence>
<reference evidence="4 5" key="1">
    <citation type="submission" date="2017-10" db="EMBL/GenBank/DDBJ databases">
        <title>Complete genome sequence of Paracoccus yeei TT13 isolated from human skin.</title>
        <authorList>
            <person name="Lee K."/>
            <person name="Lim J.Y."/>
            <person name="Hwang I."/>
        </authorList>
    </citation>
    <scope>NUCLEOTIDE SEQUENCE [LARGE SCALE GENOMIC DNA]</scope>
    <source>
        <strain evidence="4 5">TT13</strain>
        <plasmid evidence="5">Plasmid ptt13-3</plasmid>
    </source>
</reference>
<comment type="subunit">
    <text evidence="3">UreD, UreF and UreG form a complex that acts as a GTP-hydrolysis-dependent molecular chaperone, activating the urease apoprotein by helping to assemble the nickel containing metallocenter of UreC. The UreE protein probably delivers the nickel.</text>
</comment>
<dbReference type="PANTHER" id="PTHR33643:SF1">
    <property type="entry name" value="UREASE ACCESSORY PROTEIN D"/>
    <property type="match status" value="1"/>
</dbReference>
<evidence type="ECO:0000313" key="5">
    <source>
        <dbReference type="Proteomes" id="UP000229314"/>
    </source>
</evidence>
<protein>
    <recommendedName>
        <fullName evidence="3">Urease accessory protein UreD</fullName>
    </recommendedName>
</protein>
<keyword evidence="2 3" id="KW-0143">Chaperone</keyword>
<dbReference type="Proteomes" id="UP000229314">
    <property type="component" value="Plasmid pTT13-3"/>
</dbReference>
<dbReference type="InterPro" id="IPR002669">
    <property type="entry name" value="UreD"/>
</dbReference>
<evidence type="ECO:0000313" key="4">
    <source>
        <dbReference type="EMBL" id="ATQ58321.1"/>
    </source>
</evidence>
<dbReference type="GeneID" id="78900142"/>
<accession>A0A2D2C751</accession>
<dbReference type="GO" id="GO:0005737">
    <property type="term" value="C:cytoplasm"/>
    <property type="evidence" value="ECO:0007669"/>
    <property type="project" value="UniProtKB-SubCell"/>
</dbReference>
<dbReference type="PANTHER" id="PTHR33643">
    <property type="entry name" value="UREASE ACCESSORY PROTEIN D"/>
    <property type="match status" value="1"/>
</dbReference>
<dbReference type="GO" id="GO:0016151">
    <property type="term" value="F:nickel cation binding"/>
    <property type="evidence" value="ECO:0007669"/>
    <property type="project" value="UniProtKB-UniRule"/>
</dbReference>
<dbReference type="RefSeq" id="WP_099650650.1">
    <property type="nucleotide sequence ID" value="NZ_CAJGAB010000026.1"/>
</dbReference>
<name>A0A2D2C751_9RHOB</name>
<keyword evidence="4" id="KW-0614">Plasmid</keyword>
<comment type="similarity">
    <text evidence="1 3">Belongs to the UreD family.</text>
</comment>
<gene>
    <name evidence="3" type="primary">ureD</name>
    <name evidence="4" type="ORF">PYTT13_21110</name>
</gene>